<feature type="region of interest" description="Disordered" evidence="1">
    <location>
        <begin position="1"/>
        <end position="83"/>
    </location>
</feature>
<dbReference type="Gene3D" id="3.30.420.10">
    <property type="entry name" value="Ribonuclease H-like superfamily/Ribonuclease H"/>
    <property type="match status" value="1"/>
</dbReference>
<dbReference type="EMBL" id="NBNE01005314">
    <property type="protein sequence ID" value="OWZ03810.1"/>
    <property type="molecule type" value="Genomic_DNA"/>
</dbReference>
<evidence type="ECO:0000256" key="1">
    <source>
        <dbReference type="SAM" id="MobiDB-lite"/>
    </source>
</evidence>
<dbReference type="InterPro" id="IPR012337">
    <property type="entry name" value="RNaseH-like_sf"/>
</dbReference>
<dbReference type="GO" id="GO:0003676">
    <property type="term" value="F:nucleic acid binding"/>
    <property type="evidence" value="ECO:0007669"/>
    <property type="project" value="InterPro"/>
</dbReference>
<dbReference type="Proteomes" id="UP000198211">
    <property type="component" value="Unassembled WGS sequence"/>
</dbReference>
<protein>
    <submittedName>
        <fullName evidence="2">Uncharacterized protein</fullName>
    </submittedName>
</protein>
<dbReference type="InterPro" id="IPR052160">
    <property type="entry name" value="Gypsy_RT_Integrase-like"/>
</dbReference>
<dbReference type="AlphaFoldDB" id="A0A225VH39"/>
<reference evidence="3" key="1">
    <citation type="submission" date="2017-03" db="EMBL/GenBank/DDBJ databases">
        <title>Phytopthora megakarya and P. palmivora, two closely related causual agents of cacao black pod achieved similar genome size and gene model numbers by different mechanisms.</title>
        <authorList>
            <person name="Ali S."/>
            <person name="Shao J."/>
            <person name="Larry D.J."/>
            <person name="Kronmiller B."/>
            <person name="Shen D."/>
            <person name="Strem M.D."/>
            <person name="Melnick R.L."/>
            <person name="Guiltinan M.J."/>
            <person name="Tyler B.M."/>
            <person name="Meinhardt L.W."/>
            <person name="Bailey B.A."/>
        </authorList>
    </citation>
    <scope>NUCLEOTIDE SEQUENCE [LARGE SCALE GENOMIC DNA]</scope>
    <source>
        <strain evidence="3">zdho120</strain>
    </source>
</reference>
<dbReference type="PANTHER" id="PTHR47266">
    <property type="entry name" value="ENDONUCLEASE-RELATED"/>
    <property type="match status" value="1"/>
</dbReference>
<dbReference type="SUPFAM" id="SSF53098">
    <property type="entry name" value="Ribonuclease H-like"/>
    <property type="match status" value="1"/>
</dbReference>
<gene>
    <name evidence="2" type="ORF">PHMEG_00024395</name>
</gene>
<name>A0A225VH39_9STRA</name>
<organism evidence="2 3">
    <name type="scientific">Phytophthora megakarya</name>
    <dbReference type="NCBI Taxonomy" id="4795"/>
    <lineage>
        <taxon>Eukaryota</taxon>
        <taxon>Sar</taxon>
        <taxon>Stramenopiles</taxon>
        <taxon>Oomycota</taxon>
        <taxon>Peronosporomycetes</taxon>
        <taxon>Peronosporales</taxon>
        <taxon>Peronosporaceae</taxon>
        <taxon>Phytophthora</taxon>
    </lineage>
</organism>
<dbReference type="InterPro" id="IPR036397">
    <property type="entry name" value="RNaseH_sf"/>
</dbReference>
<evidence type="ECO:0000313" key="3">
    <source>
        <dbReference type="Proteomes" id="UP000198211"/>
    </source>
</evidence>
<sequence>MTTSTSPLTARLKTTSSRRAVVTKPQTTTQVSSASLSEVTGDVVPRKRRKVTKPESTMTKKKPTLQTTTNKPTSTGAEKKRRDHPAYYGAEEMTLQLTDGTIVAAQSRSRLVQKILVSKKYRSMNVAKNFGLVLIETVNSIVAFKESHDSVWAGHLRAPHTYVTMQPEIQVASAAALVREPCIGGPTYAWKYNAGFEGVKSVAAVSLQGGDVGDRWTLDVAGPLPRAEGGERYVIAAVDSDDCGTACGQVLNEDAVLKFGVFRELLTDGAPELTDNVIELLVTMLQAEQTNPVPYRPQMNLEILRFDVHAGGRARRLGVLGAFAVYAYNSGRHSTVALSPNELMMGRKLRAPNDLLRSTSVTEAGELKQYHDKLLNVLNVHENGNNVDKLDTTIDKYEQSVHSRLETECGRFDLHKGRKRRSLCMRGWDQCVLLGPLVMITSLLEAKTETDCQETTYNSPTDELAVAATDIEAQLEYEGKVDEQDHDTTAGEIVGATTAAVHVTTAAAGKKRRRAATTNEASWRDTSQQLYEDGGDATKLATTYLKSSYDLPDENEDENDGVDEGEARWLSLAEYNEYFNNGRVVEDPVYGEGV</sequence>
<accession>A0A225VH39</accession>
<comment type="caution">
    <text evidence="2">The sequence shown here is derived from an EMBL/GenBank/DDBJ whole genome shotgun (WGS) entry which is preliminary data.</text>
</comment>
<proteinExistence type="predicted"/>
<keyword evidence="3" id="KW-1185">Reference proteome</keyword>
<feature type="compositionally biased region" description="Polar residues" evidence="1">
    <location>
        <begin position="64"/>
        <end position="76"/>
    </location>
</feature>
<evidence type="ECO:0000313" key="2">
    <source>
        <dbReference type="EMBL" id="OWZ03810.1"/>
    </source>
</evidence>
<feature type="compositionally biased region" description="Polar residues" evidence="1">
    <location>
        <begin position="1"/>
        <end position="38"/>
    </location>
</feature>